<dbReference type="SUPFAM" id="SSF58022">
    <property type="entry name" value="XRCC4, C-terminal oligomerization domain"/>
    <property type="match status" value="1"/>
</dbReference>
<dbReference type="PANTHER" id="PTHR42067:SF1">
    <property type="entry name" value="MITOTIC APPARATUS PROTEIN P62"/>
    <property type="match status" value="1"/>
</dbReference>
<proteinExistence type="predicted"/>
<sequence>MDPDFPLLRRFPRPDHGSDEAAFVLVQISSDGERPLDVKVIGTEQESVFSVALKHSRVKSLRVKNSPCDEEEWETILSSILLDSEPPDGHAVVIKGVEAIAKVEATSLTITIQKRIEGITQRLGTISLPVTEEEELDIFEWCGSAIIAKDKSKQELQTLRYKLEEKDEAIKRLEESFKELVDLKNEHEKALLEKFSLLLNEKKLKIRDQQRLLSASDVDPAKLAALESERRESRSRSAGPSRERKRKVEEQSDDESDDAFEKMDIDKESAANESEEDRRTPTPESTADEASEDEAPPSPPPKKKKVSNAKIGGKKSVAEASSSDFSETDIPPKRELPFQKKPAAKPTPAPAPVDEGSETESDDEL</sequence>
<feature type="compositionally biased region" description="Acidic residues" evidence="2">
    <location>
        <begin position="355"/>
        <end position="365"/>
    </location>
</feature>
<gene>
    <name evidence="3" type="ORF">G7Y89_g4097</name>
</gene>
<dbReference type="AlphaFoldDB" id="A0A8H4W503"/>
<feature type="region of interest" description="Disordered" evidence="2">
    <location>
        <begin position="224"/>
        <end position="365"/>
    </location>
</feature>
<dbReference type="OrthoDB" id="8064436at2759"/>
<feature type="compositionally biased region" description="Acidic residues" evidence="2">
    <location>
        <begin position="286"/>
        <end position="295"/>
    </location>
</feature>
<accession>A0A8H4W503</accession>
<reference evidence="3 4" key="1">
    <citation type="submission" date="2020-03" db="EMBL/GenBank/DDBJ databases">
        <title>Draft Genome Sequence of Cudoniella acicularis.</title>
        <authorList>
            <person name="Buettner E."/>
            <person name="Kellner H."/>
        </authorList>
    </citation>
    <scope>NUCLEOTIDE SEQUENCE [LARGE SCALE GENOMIC DNA]</scope>
    <source>
        <strain evidence="3 4">DSM 108380</strain>
    </source>
</reference>
<feature type="compositionally biased region" description="Basic and acidic residues" evidence="2">
    <location>
        <begin position="259"/>
        <end position="281"/>
    </location>
</feature>
<name>A0A8H4W503_9HELO</name>
<dbReference type="InterPro" id="IPR014751">
    <property type="entry name" value="XRCC4-like_C"/>
</dbReference>
<protein>
    <submittedName>
        <fullName evidence="3">Uncharacterized protein</fullName>
    </submittedName>
</protein>
<keyword evidence="1" id="KW-0175">Coiled coil</keyword>
<comment type="caution">
    <text evidence="3">The sequence shown here is derived from an EMBL/GenBank/DDBJ whole genome shotgun (WGS) entry which is preliminary data.</text>
</comment>
<organism evidence="3 4">
    <name type="scientific">Cudoniella acicularis</name>
    <dbReference type="NCBI Taxonomy" id="354080"/>
    <lineage>
        <taxon>Eukaryota</taxon>
        <taxon>Fungi</taxon>
        <taxon>Dikarya</taxon>
        <taxon>Ascomycota</taxon>
        <taxon>Pezizomycotina</taxon>
        <taxon>Leotiomycetes</taxon>
        <taxon>Helotiales</taxon>
        <taxon>Tricladiaceae</taxon>
        <taxon>Cudoniella</taxon>
    </lineage>
</organism>
<dbReference type="EMBL" id="JAAMPI010000215">
    <property type="protein sequence ID" value="KAF4634002.1"/>
    <property type="molecule type" value="Genomic_DNA"/>
</dbReference>
<dbReference type="Gene3D" id="1.20.5.370">
    <property type="match status" value="1"/>
</dbReference>
<keyword evidence="4" id="KW-1185">Reference proteome</keyword>
<dbReference type="PANTHER" id="PTHR42067">
    <property type="entry name" value="YALI0C15378P"/>
    <property type="match status" value="1"/>
</dbReference>
<evidence type="ECO:0000256" key="2">
    <source>
        <dbReference type="SAM" id="MobiDB-lite"/>
    </source>
</evidence>
<dbReference type="Proteomes" id="UP000566819">
    <property type="component" value="Unassembled WGS sequence"/>
</dbReference>
<evidence type="ECO:0000313" key="3">
    <source>
        <dbReference type="EMBL" id="KAF4634002.1"/>
    </source>
</evidence>
<feature type="coiled-coil region" evidence="1">
    <location>
        <begin position="149"/>
        <end position="193"/>
    </location>
</feature>
<evidence type="ECO:0000256" key="1">
    <source>
        <dbReference type="SAM" id="Coils"/>
    </source>
</evidence>
<evidence type="ECO:0000313" key="4">
    <source>
        <dbReference type="Proteomes" id="UP000566819"/>
    </source>
</evidence>